<feature type="transmembrane region" description="Helical" evidence="1">
    <location>
        <begin position="187"/>
        <end position="205"/>
    </location>
</feature>
<feature type="transmembrane region" description="Helical" evidence="1">
    <location>
        <begin position="157"/>
        <end position="175"/>
    </location>
</feature>
<dbReference type="OMA" id="FWAWGLI"/>
<evidence type="ECO:0000313" key="2">
    <source>
        <dbReference type="EMBL" id="OQU88900.1"/>
    </source>
</evidence>
<reference evidence="3" key="2">
    <citation type="journal article" date="2018" name="Plant J.">
        <title>The Sorghum bicolor reference genome: improved assembly, gene annotations, a transcriptome atlas, and signatures of genome organization.</title>
        <authorList>
            <person name="McCormick R.F."/>
            <person name="Truong S.K."/>
            <person name="Sreedasyam A."/>
            <person name="Jenkins J."/>
            <person name="Shu S."/>
            <person name="Sims D."/>
            <person name="Kennedy M."/>
            <person name="Amirebrahimi M."/>
            <person name="Weers B.D."/>
            <person name="McKinley B."/>
            <person name="Mattison A."/>
            <person name="Morishige D.T."/>
            <person name="Grimwood J."/>
            <person name="Schmutz J."/>
            <person name="Mullet J.E."/>
        </authorList>
    </citation>
    <scope>NUCLEOTIDE SEQUENCE [LARGE SCALE GENOMIC DNA]</scope>
    <source>
        <strain evidence="3">cv. BTx623</strain>
    </source>
</reference>
<dbReference type="Proteomes" id="UP000000768">
    <property type="component" value="Chromosome 2"/>
</dbReference>
<feature type="transmembrane region" description="Helical" evidence="1">
    <location>
        <begin position="43"/>
        <end position="62"/>
    </location>
</feature>
<dbReference type="FunCoup" id="A0A1W0W3E2">
    <property type="interactions" value="131"/>
</dbReference>
<feature type="transmembrane region" description="Helical" evidence="1">
    <location>
        <begin position="15"/>
        <end position="36"/>
    </location>
</feature>
<keyword evidence="1" id="KW-0812">Transmembrane</keyword>
<feature type="transmembrane region" description="Helical" evidence="1">
    <location>
        <begin position="130"/>
        <end position="151"/>
    </location>
</feature>
<gene>
    <name evidence="2" type="ORF">SORBI_3002G118801</name>
</gene>
<keyword evidence="1" id="KW-1133">Transmembrane helix</keyword>
<feature type="transmembrane region" description="Helical" evidence="1">
    <location>
        <begin position="82"/>
        <end position="103"/>
    </location>
</feature>
<proteinExistence type="predicted"/>
<organism evidence="2 3">
    <name type="scientific">Sorghum bicolor</name>
    <name type="common">Sorghum</name>
    <name type="synonym">Sorghum vulgare</name>
    <dbReference type="NCBI Taxonomy" id="4558"/>
    <lineage>
        <taxon>Eukaryota</taxon>
        <taxon>Viridiplantae</taxon>
        <taxon>Streptophyta</taxon>
        <taxon>Embryophyta</taxon>
        <taxon>Tracheophyta</taxon>
        <taxon>Spermatophyta</taxon>
        <taxon>Magnoliopsida</taxon>
        <taxon>Liliopsida</taxon>
        <taxon>Poales</taxon>
        <taxon>Poaceae</taxon>
        <taxon>PACMAD clade</taxon>
        <taxon>Panicoideae</taxon>
        <taxon>Andropogonodae</taxon>
        <taxon>Andropogoneae</taxon>
        <taxon>Sorghinae</taxon>
        <taxon>Sorghum</taxon>
    </lineage>
</organism>
<keyword evidence="1" id="KW-0472">Membrane</keyword>
<protein>
    <submittedName>
        <fullName evidence="2">Uncharacterized protein</fullName>
    </submittedName>
</protein>
<keyword evidence="3" id="KW-1185">Reference proteome</keyword>
<dbReference type="eggNOG" id="ENOG502R6S1">
    <property type="taxonomic scope" value="Eukaryota"/>
</dbReference>
<evidence type="ECO:0000313" key="3">
    <source>
        <dbReference type="Proteomes" id="UP000000768"/>
    </source>
</evidence>
<dbReference type="AlphaFoldDB" id="A0A1W0W3E2"/>
<accession>A0A1W0W3E2</accession>
<name>A0A1W0W3E2_SORBI</name>
<reference evidence="2 3" key="1">
    <citation type="journal article" date="2009" name="Nature">
        <title>The Sorghum bicolor genome and the diversification of grasses.</title>
        <authorList>
            <person name="Paterson A.H."/>
            <person name="Bowers J.E."/>
            <person name="Bruggmann R."/>
            <person name="Dubchak I."/>
            <person name="Grimwood J."/>
            <person name="Gundlach H."/>
            <person name="Haberer G."/>
            <person name="Hellsten U."/>
            <person name="Mitros T."/>
            <person name="Poliakov A."/>
            <person name="Schmutz J."/>
            <person name="Spannagl M."/>
            <person name="Tang H."/>
            <person name="Wang X."/>
            <person name="Wicker T."/>
            <person name="Bharti A.K."/>
            <person name="Chapman J."/>
            <person name="Feltus F.A."/>
            <person name="Gowik U."/>
            <person name="Grigoriev I.V."/>
            <person name="Lyons E."/>
            <person name="Maher C.A."/>
            <person name="Martis M."/>
            <person name="Narechania A."/>
            <person name="Otillar R.P."/>
            <person name="Penning B.W."/>
            <person name="Salamov A.A."/>
            <person name="Wang Y."/>
            <person name="Zhang L."/>
            <person name="Carpita N.C."/>
            <person name="Freeling M."/>
            <person name="Gingle A.R."/>
            <person name="Hash C.T."/>
            <person name="Keller B."/>
            <person name="Klein P."/>
            <person name="Kresovich S."/>
            <person name="McCann M.C."/>
            <person name="Ming R."/>
            <person name="Peterson D.G."/>
            <person name="Mehboob-ur-Rahman"/>
            <person name="Ware D."/>
            <person name="Westhoff P."/>
            <person name="Mayer K.F."/>
            <person name="Messing J."/>
            <person name="Rokhsar D.S."/>
        </authorList>
    </citation>
    <scope>NUCLEOTIDE SEQUENCE [LARGE SCALE GENOMIC DNA]</scope>
    <source>
        <strain evidence="3">cv. BTx623</strain>
    </source>
</reference>
<dbReference type="Gramene" id="OQU88900">
    <property type="protein sequence ID" value="OQU88900"/>
    <property type="gene ID" value="SORBI_3002G118801"/>
</dbReference>
<dbReference type="InParanoid" id="A0A1W0W3E2"/>
<dbReference type="EMBL" id="CM000761">
    <property type="protein sequence ID" value="OQU88900.1"/>
    <property type="molecule type" value="Genomic_DNA"/>
</dbReference>
<sequence length="213" mass="23345">MDADDAELGVGDESLVIMFTVTASGLLVIIGTGILLRIRTRRSIVSALVCGVLAAFWAWGLIRVKRLSFWLQRNGCSDQTFPLMPIHLFEIVSSLMLLLILVFRNHRRPGRANLQAGLARMVMEGLLRPLARPSVLLFIVGLAITGYGMGAFFHGDLGVYFVTVGLVVVITTGVWSSHRDTKGHMDGVPLIIYVLVLLAATYVAGDWKHSDLQ</sequence>
<evidence type="ECO:0000256" key="1">
    <source>
        <dbReference type="SAM" id="Phobius"/>
    </source>
</evidence>